<dbReference type="Gene3D" id="3.20.20.80">
    <property type="entry name" value="Glycosidases"/>
    <property type="match status" value="1"/>
</dbReference>
<proteinExistence type="predicted"/>
<feature type="domain" description="Glycosyl hydrolase-like 10" evidence="3">
    <location>
        <begin position="43"/>
        <end position="355"/>
    </location>
</feature>
<reference evidence="4 5" key="1">
    <citation type="submission" date="2023-12" db="EMBL/GenBank/DDBJ databases">
        <title>Baltic Sea Cyanobacteria.</title>
        <authorList>
            <person name="Delbaje E."/>
            <person name="Fewer D.P."/>
            <person name="Shishido T.K."/>
        </authorList>
    </citation>
    <scope>NUCLEOTIDE SEQUENCE [LARGE SCALE GENOMIC DNA]</scope>
    <source>
        <strain evidence="4 5">UHCC-0300</strain>
    </source>
</reference>
<keyword evidence="2" id="KW-0812">Transmembrane</keyword>
<keyword evidence="2" id="KW-0472">Membrane</keyword>
<dbReference type="InterPro" id="IPR017853">
    <property type="entry name" value="GH"/>
</dbReference>
<feature type="transmembrane region" description="Helical" evidence="2">
    <location>
        <begin position="9"/>
        <end position="26"/>
    </location>
</feature>
<dbReference type="SUPFAM" id="SSF51445">
    <property type="entry name" value="(Trans)glycosidases"/>
    <property type="match status" value="1"/>
</dbReference>
<sequence>MNRWNRRGFIYLLCLGSMLWLTIFSFPSEPVFHQGKSLPSTTEIRGVWLTNVASGVLFLPWGINRAINQLSALNFNTIYPVVWNRGNTFYKSSIAKIVTGSDADPILNLIHGGQDVLTKIIQIAKPQGLSVIPWFEYGFMTPVKSQLAQRYPYWLTMGQEGRKSTTEVPLEEMEDNSAHQQAWLNPLHPEVREFILALIVEVVSYYDVDGIQLDDHFGMPVQLGYDAFTVDLYRQEHQGKSPPNDPFNPEWMRWRADKITDFMAEIYKSVKAIKPNAIISLSPNSQSFSYKYYLQDWESWVRKGLVDELIVQVYRNNQQSFITELEQPAVKFARSRIPVGVGILTGTTKTPVSIHRIQQQVQTVRDRTFPGISFFYWESLWGSIAPESPQQRRNVFEKLFAERAMRPEFFNADRR</sequence>
<dbReference type="PANTHER" id="PTHR43405:SF1">
    <property type="entry name" value="GLYCOSYL HYDROLASE DIGH"/>
    <property type="match status" value="1"/>
</dbReference>
<dbReference type="Proteomes" id="UP001302120">
    <property type="component" value="Unassembled WGS sequence"/>
</dbReference>
<dbReference type="RefSeq" id="WP_323195667.1">
    <property type="nucleotide sequence ID" value="NZ_JAYGHG010000009.1"/>
</dbReference>
<dbReference type="PANTHER" id="PTHR43405">
    <property type="entry name" value="GLYCOSYL HYDROLASE DIGH"/>
    <property type="match status" value="1"/>
</dbReference>
<dbReference type="Pfam" id="PF02638">
    <property type="entry name" value="GHL10"/>
    <property type="match status" value="1"/>
</dbReference>
<evidence type="ECO:0000259" key="3">
    <source>
        <dbReference type="Pfam" id="PF02638"/>
    </source>
</evidence>
<evidence type="ECO:0000313" key="4">
    <source>
        <dbReference type="EMBL" id="MEA5581333.1"/>
    </source>
</evidence>
<dbReference type="InterPro" id="IPR003790">
    <property type="entry name" value="GHL10"/>
</dbReference>
<evidence type="ECO:0000256" key="1">
    <source>
        <dbReference type="ARBA" id="ARBA00022729"/>
    </source>
</evidence>
<dbReference type="InterPro" id="IPR052177">
    <property type="entry name" value="Divisome_Glycosyl_Hydrolase"/>
</dbReference>
<gene>
    <name evidence="4" type="ORF">VB620_08280</name>
</gene>
<comment type="caution">
    <text evidence="4">The sequence shown here is derived from an EMBL/GenBank/DDBJ whole genome shotgun (WGS) entry which is preliminary data.</text>
</comment>
<keyword evidence="1" id="KW-0732">Signal</keyword>
<dbReference type="EMBL" id="JAYGHG010000009">
    <property type="protein sequence ID" value="MEA5581333.1"/>
    <property type="molecule type" value="Genomic_DNA"/>
</dbReference>
<keyword evidence="5" id="KW-1185">Reference proteome</keyword>
<keyword evidence="2" id="KW-1133">Transmembrane helix</keyword>
<evidence type="ECO:0000256" key="2">
    <source>
        <dbReference type="SAM" id="Phobius"/>
    </source>
</evidence>
<name>A0ABU5UCT1_9CYAN</name>
<keyword evidence="4" id="KW-0378">Hydrolase</keyword>
<accession>A0ABU5UCT1</accession>
<organism evidence="4 5">
    <name type="scientific">Nodularia harveyana UHCC-0300</name>
    <dbReference type="NCBI Taxonomy" id="2974287"/>
    <lineage>
        <taxon>Bacteria</taxon>
        <taxon>Bacillati</taxon>
        <taxon>Cyanobacteriota</taxon>
        <taxon>Cyanophyceae</taxon>
        <taxon>Nostocales</taxon>
        <taxon>Nodulariaceae</taxon>
        <taxon>Nodularia</taxon>
    </lineage>
</organism>
<protein>
    <submittedName>
        <fullName evidence="4">Glycoside hydrolase family 10 protein</fullName>
    </submittedName>
</protein>
<evidence type="ECO:0000313" key="5">
    <source>
        <dbReference type="Proteomes" id="UP001302120"/>
    </source>
</evidence>
<dbReference type="GO" id="GO:0016787">
    <property type="term" value="F:hydrolase activity"/>
    <property type="evidence" value="ECO:0007669"/>
    <property type="project" value="UniProtKB-KW"/>
</dbReference>